<reference evidence="5 6" key="1">
    <citation type="submission" date="2024-10" db="EMBL/GenBank/DDBJ databases">
        <authorList>
            <person name="Ratan Roy A."/>
            <person name="Morales Sandoval P.H."/>
            <person name="De Los Santos Villalobos S."/>
            <person name="Chakraborty S."/>
            <person name="Mukherjee J."/>
        </authorList>
    </citation>
    <scope>NUCLEOTIDE SEQUENCE [LARGE SCALE GENOMIC DNA]</scope>
    <source>
        <strain evidence="5 6">S1</strain>
    </source>
</reference>
<dbReference type="Proteomes" id="UP001600165">
    <property type="component" value="Unassembled WGS sequence"/>
</dbReference>
<keyword evidence="3" id="KW-0472">Membrane</keyword>
<evidence type="ECO:0000313" key="5">
    <source>
        <dbReference type="EMBL" id="MFE4105704.1"/>
    </source>
</evidence>
<dbReference type="NCBIfam" id="TIGR03042">
    <property type="entry name" value="PS_II_psbQ_bact"/>
    <property type="match status" value="1"/>
</dbReference>
<evidence type="ECO:0000256" key="3">
    <source>
        <dbReference type="ARBA" id="ARBA00023136"/>
    </source>
</evidence>
<evidence type="ECO:0000256" key="4">
    <source>
        <dbReference type="SAM" id="SignalP"/>
    </source>
</evidence>
<gene>
    <name evidence="5" type="primary">psbQ</name>
    <name evidence="5" type="ORF">ACFVKH_05405</name>
</gene>
<dbReference type="PROSITE" id="PS51257">
    <property type="entry name" value="PROKAR_LIPOPROTEIN"/>
    <property type="match status" value="1"/>
</dbReference>
<dbReference type="SUPFAM" id="SSF101112">
    <property type="entry name" value="Oxygen-evolving enhancer protein 3"/>
    <property type="match status" value="1"/>
</dbReference>
<feature type="chain" id="PRO_5045459081" evidence="4">
    <location>
        <begin position="28"/>
        <end position="147"/>
    </location>
</feature>
<evidence type="ECO:0000256" key="1">
    <source>
        <dbReference type="ARBA" id="ARBA00004370"/>
    </source>
</evidence>
<feature type="signal peptide" evidence="4">
    <location>
        <begin position="1"/>
        <end position="27"/>
    </location>
</feature>
<dbReference type="InterPro" id="IPR023222">
    <property type="entry name" value="PsbQ-like_dom_sf"/>
</dbReference>
<comment type="caution">
    <text evidence="5">The sequence shown here is derived from an EMBL/GenBank/DDBJ whole genome shotgun (WGS) entry which is preliminary data.</text>
</comment>
<dbReference type="EMBL" id="JBHZOL010000031">
    <property type="protein sequence ID" value="MFE4105704.1"/>
    <property type="molecule type" value="Genomic_DNA"/>
</dbReference>
<proteinExistence type="predicted"/>
<name>A0ABW6ICC8_9CYAN</name>
<dbReference type="RefSeq" id="WP_377962750.1">
    <property type="nucleotide sequence ID" value="NZ_JBHZOL010000031.1"/>
</dbReference>
<comment type="subcellular location">
    <subcellularLocation>
        <location evidence="1">Membrane</location>
    </subcellularLocation>
</comment>
<evidence type="ECO:0000313" key="6">
    <source>
        <dbReference type="Proteomes" id="UP001600165"/>
    </source>
</evidence>
<dbReference type="Pfam" id="PF05757">
    <property type="entry name" value="PsbQ"/>
    <property type="match status" value="1"/>
</dbReference>
<dbReference type="Gene3D" id="1.20.120.290">
    <property type="entry name" value="Oxygen-evolving enhancer protein 3 (PsbQ), four-helix up-down bundle"/>
    <property type="match status" value="1"/>
</dbReference>
<organism evidence="5 6">
    <name type="scientific">Almyronema epifaneia S1</name>
    <dbReference type="NCBI Taxonomy" id="2991925"/>
    <lineage>
        <taxon>Bacteria</taxon>
        <taxon>Bacillati</taxon>
        <taxon>Cyanobacteriota</taxon>
        <taxon>Cyanophyceae</taxon>
        <taxon>Nodosilineales</taxon>
        <taxon>Nodosilineaceae</taxon>
        <taxon>Almyronema</taxon>
        <taxon>Almyronema epifaneia</taxon>
    </lineage>
</organism>
<sequence>MTWHRSFIRLLVAAIAVLIVSCSPAQQAPPPTYSPTQIEQIQAYVPRVIALRERIPELKAYIQAQDWTNVQSFIHGPLGELRARMNRLARQLLPQAQTKANDLAQDLYNHLVAIDEAAVARNASVAKRQYQAALEDFDAFLDLVPQP</sequence>
<dbReference type="InterPro" id="IPR008797">
    <property type="entry name" value="PSII_PsbQ"/>
</dbReference>
<keyword evidence="6" id="KW-1185">Reference proteome</keyword>
<dbReference type="InterPro" id="IPR017487">
    <property type="entry name" value="PSII_PsbQ_cyanobac"/>
</dbReference>
<evidence type="ECO:0000256" key="2">
    <source>
        <dbReference type="ARBA" id="ARBA00023078"/>
    </source>
</evidence>
<accession>A0ABW6ICC8</accession>
<keyword evidence="2" id="KW-0793">Thylakoid</keyword>
<keyword evidence="4" id="KW-0732">Signal</keyword>
<protein>
    <submittedName>
        <fullName evidence="5">Photosystem II protein PsbQ</fullName>
    </submittedName>
</protein>